<feature type="transmembrane region" description="Helical" evidence="7">
    <location>
        <begin position="144"/>
        <end position="165"/>
    </location>
</feature>
<dbReference type="PROSITE" id="PS50850">
    <property type="entry name" value="MFS"/>
    <property type="match status" value="1"/>
</dbReference>
<feature type="transmembrane region" description="Helical" evidence="7">
    <location>
        <begin position="16"/>
        <end position="41"/>
    </location>
</feature>
<keyword evidence="4 7" id="KW-0812">Transmembrane</keyword>
<feature type="domain" description="Major facilitator superfamily (MFS) profile" evidence="8">
    <location>
        <begin position="1"/>
        <end position="397"/>
    </location>
</feature>
<keyword evidence="6 7" id="KW-0472">Membrane</keyword>
<dbReference type="GO" id="GO:0022857">
    <property type="term" value="F:transmembrane transporter activity"/>
    <property type="evidence" value="ECO:0007669"/>
    <property type="project" value="InterPro"/>
</dbReference>
<dbReference type="GO" id="GO:0005886">
    <property type="term" value="C:plasma membrane"/>
    <property type="evidence" value="ECO:0007669"/>
    <property type="project" value="UniProtKB-SubCell"/>
</dbReference>
<dbReference type="InterPro" id="IPR020846">
    <property type="entry name" value="MFS_dom"/>
</dbReference>
<dbReference type="RefSeq" id="WP_010901753.1">
    <property type="nucleotide sequence ID" value="NC_002578.1"/>
</dbReference>
<dbReference type="OrthoDB" id="117970at2157"/>
<accession>Q9HIJ3</accession>
<evidence type="ECO:0000256" key="7">
    <source>
        <dbReference type="SAM" id="Phobius"/>
    </source>
</evidence>
<dbReference type="STRING" id="273075.gene:9572570"/>
<feature type="transmembrane region" description="Helical" evidence="7">
    <location>
        <begin position="171"/>
        <end position="191"/>
    </location>
</feature>
<proteinExistence type="predicted"/>
<dbReference type="HOGENOM" id="CLU_001265_60_4_2"/>
<feature type="transmembrane region" description="Helical" evidence="7">
    <location>
        <begin position="47"/>
        <end position="69"/>
    </location>
</feature>
<evidence type="ECO:0000259" key="8">
    <source>
        <dbReference type="PROSITE" id="PS50850"/>
    </source>
</evidence>
<evidence type="ECO:0000256" key="6">
    <source>
        <dbReference type="ARBA" id="ARBA00023136"/>
    </source>
</evidence>
<feature type="transmembrane region" description="Helical" evidence="7">
    <location>
        <begin position="367"/>
        <end position="390"/>
    </location>
</feature>
<keyword evidence="5 7" id="KW-1133">Transmembrane helix</keyword>
<dbReference type="EnsemblBacteria" id="CAC12467">
    <property type="protein sequence ID" value="CAC12467"/>
    <property type="gene ID" value="CAC12467"/>
</dbReference>
<dbReference type="PANTHER" id="PTHR23517">
    <property type="entry name" value="RESISTANCE PROTEIN MDTM, PUTATIVE-RELATED-RELATED"/>
    <property type="match status" value="1"/>
</dbReference>
<dbReference type="Pfam" id="PF07690">
    <property type="entry name" value="MFS_1"/>
    <property type="match status" value="1"/>
</dbReference>
<dbReference type="InterPro" id="IPR050171">
    <property type="entry name" value="MFS_Transporters"/>
</dbReference>
<dbReference type="EMBL" id="AL445067">
    <property type="protein sequence ID" value="CAC12467.1"/>
    <property type="molecule type" value="Genomic_DNA"/>
</dbReference>
<gene>
    <name evidence="9" type="ordered locus">Ta1346</name>
</gene>
<keyword evidence="3" id="KW-1003">Cell membrane</keyword>
<dbReference type="InterPro" id="IPR036259">
    <property type="entry name" value="MFS_trans_sf"/>
</dbReference>
<evidence type="ECO:0000256" key="3">
    <source>
        <dbReference type="ARBA" id="ARBA00022475"/>
    </source>
</evidence>
<dbReference type="Gene3D" id="1.20.1250.20">
    <property type="entry name" value="MFS general substrate transporter like domains"/>
    <property type="match status" value="2"/>
</dbReference>
<feature type="transmembrane region" description="Helical" evidence="7">
    <location>
        <begin position="81"/>
        <end position="100"/>
    </location>
</feature>
<keyword evidence="2" id="KW-0813">Transport</keyword>
<feature type="transmembrane region" description="Helical" evidence="7">
    <location>
        <begin position="106"/>
        <end position="123"/>
    </location>
</feature>
<protein>
    <submittedName>
        <fullName evidence="9">Multidrug-efflux transporter related protein</fullName>
    </submittedName>
</protein>
<dbReference type="PaxDb" id="273075-Ta1346"/>
<dbReference type="Proteomes" id="UP000001024">
    <property type="component" value="Chromosome"/>
</dbReference>
<dbReference type="KEGG" id="tac:Ta1346"/>
<sequence>MIGGNAPAPYYRNRSLWGVSIAASVRSIGYGATWPFLAVYFNTYLHMSLLFVGLIFTLNSGISIVFSLFAGYMAAAFGRKFTLVLGNVAGFILYLLLSIFSGKNVAIISTLFVLTAFSGSLVFPSANSIVSDITSSMDREMGYAIYRIMANLGWAIGPLISAIIFSYGFGFIFLFVAIANAFATVIALIFVKTNTKFRSNRSGFLVKDYTLFFFSVPVFLLIMVSSQFSVTLPIYIVDDLHIVIKNLAYFYAVNGIVVVVGQYPISRMMRGHSDLYGLIFGSVFYTIGYLMVSFSHSLFYLIIDMIIITIGENFTSPNISTVASKIAPRDKVGRYMGFIGMINQLARTASPSVGTFILYSLSSSPILVWPAIDGFGISAIILFLVFKIAFVDRSRASGRPVNI</sequence>
<evidence type="ECO:0000313" key="10">
    <source>
        <dbReference type="Proteomes" id="UP000001024"/>
    </source>
</evidence>
<organism evidence="9 10">
    <name type="scientific">Thermoplasma acidophilum (strain ATCC 25905 / DSM 1728 / JCM 9062 / NBRC 15155 / AMRC-C165)</name>
    <dbReference type="NCBI Taxonomy" id="273075"/>
    <lineage>
        <taxon>Archaea</taxon>
        <taxon>Methanobacteriati</taxon>
        <taxon>Thermoplasmatota</taxon>
        <taxon>Thermoplasmata</taxon>
        <taxon>Thermoplasmatales</taxon>
        <taxon>Thermoplasmataceae</taxon>
        <taxon>Thermoplasma</taxon>
    </lineage>
</organism>
<dbReference type="SUPFAM" id="SSF103473">
    <property type="entry name" value="MFS general substrate transporter"/>
    <property type="match status" value="1"/>
</dbReference>
<dbReference type="PANTHER" id="PTHR23517:SF14">
    <property type="entry name" value="PUTATIVE-RELATED"/>
    <property type="match status" value="1"/>
</dbReference>
<evidence type="ECO:0000313" key="9">
    <source>
        <dbReference type="EMBL" id="CAC12467.1"/>
    </source>
</evidence>
<dbReference type="InterPro" id="IPR011701">
    <property type="entry name" value="MFS"/>
</dbReference>
<evidence type="ECO:0000256" key="1">
    <source>
        <dbReference type="ARBA" id="ARBA00004651"/>
    </source>
</evidence>
<evidence type="ECO:0000256" key="2">
    <source>
        <dbReference type="ARBA" id="ARBA00022448"/>
    </source>
</evidence>
<evidence type="ECO:0000256" key="4">
    <source>
        <dbReference type="ARBA" id="ARBA00022692"/>
    </source>
</evidence>
<feature type="transmembrane region" description="Helical" evidence="7">
    <location>
        <begin position="211"/>
        <end position="236"/>
    </location>
</feature>
<keyword evidence="10" id="KW-1185">Reference proteome</keyword>
<feature type="transmembrane region" description="Helical" evidence="7">
    <location>
        <begin position="335"/>
        <end position="361"/>
    </location>
</feature>
<evidence type="ECO:0000256" key="5">
    <source>
        <dbReference type="ARBA" id="ARBA00022989"/>
    </source>
</evidence>
<feature type="transmembrane region" description="Helical" evidence="7">
    <location>
        <begin position="275"/>
        <end position="292"/>
    </location>
</feature>
<feature type="transmembrane region" description="Helical" evidence="7">
    <location>
        <begin position="298"/>
        <end position="315"/>
    </location>
</feature>
<reference evidence="9 10" key="1">
    <citation type="journal article" date="2000" name="Nature">
        <title>The genome sequence of the thermoacidophilic scavenger Thermoplasma acidophilum.</title>
        <authorList>
            <person name="Ruepp A."/>
            <person name="Graml W."/>
            <person name="Santos-Martinez M.L."/>
            <person name="Koretke K.K."/>
            <person name="Volker C."/>
            <person name="Mewes H.W."/>
            <person name="Frishman D."/>
            <person name="Stocker S."/>
            <person name="Lupas A.N."/>
            <person name="Baumeister W."/>
        </authorList>
    </citation>
    <scope>NUCLEOTIDE SEQUENCE [LARGE SCALE GENOMIC DNA]</scope>
    <source>
        <strain evidence="10">ATCC 25905 / DSM 1728 / JCM 9062 / NBRC 15155 / AMRC-C165</strain>
    </source>
</reference>
<feature type="transmembrane region" description="Helical" evidence="7">
    <location>
        <begin position="242"/>
        <end position="263"/>
    </location>
</feature>
<dbReference type="eggNOG" id="arCOG00132">
    <property type="taxonomic scope" value="Archaea"/>
</dbReference>
<dbReference type="AlphaFoldDB" id="Q9HIJ3"/>
<dbReference type="CDD" id="cd17329">
    <property type="entry name" value="MFS_MdtH_MDR_like"/>
    <property type="match status" value="1"/>
</dbReference>
<name>Q9HIJ3_THEAC</name>
<dbReference type="InParanoid" id="Q9HIJ3"/>
<comment type="subcellular location">
    <subcellularLocation>
        <location evidence="1">Cell membrane</location>
        <topology evidence="1">Multi-pass membrane protein</topology>
    </subcellularLocation>
</comment>